<keyword evidence="17" id="KW-0007">Acetylation</keyword>
<evidence type="ECO:0000256" key="39">
    <source>
        <dbReference type="ARBA" id="ARBA00049463"/>
    </source>
</evidence>
<comment type="function">
    <text evidence="23">D-type phospholipase that hydrolyzes N-acyl-phosphatidylethanolamines (NAPEs) to produce bioactive N-acylethanolamines/fatty acid ethanolamides (NAEs/FAEs) and phosphatidic acid. Cleaves the terminal phosphodiester bond of diacyl- and alkenylacyl-NAPEs, primarily playing a role in the generation of long-chain saturated and monounsaturated NAEs in the brain. May control NAPE homeostasis in dopaminergic neuron membranes and regulate neuron survival, partly through RAC1 activation. As a regulator of lipid metabolism in the adipose tissue, mediates the crosstalk between adipocytes, gut microbiota and immune cells to control body temperature and weight. In particular, regulates energy homeostasis by promoting cold-induced brown or beige adipocyte differentiation program to generate heat from fatty acids and glucose. Has limited D-type phospholipase activity toward N-acyl lyso-NAPEs.</text>
</comment>
<evidence type="ECO:0000256" key="28">
    <source>
        <dbReference type="ARBA" id="ARBA00047528"/>
    </source>
</evidence>
<evidence type="ECO:0000256" key="38">
    <source>
        <dbReference type="ARBA" id="ARBA00049023"/>
    </source>
</evidence>
<dbReference type="GO" id="GO:0070292">
    <property type="term" value="P:N-acylphosphatidylethanolamine metabolic process"/>
    <property type="evidence" value="ECO:0007669"/>
    <property type="project" value="TreeGrafter"/>
</dbReference>
<evidence type="ECO:0000256" key="25">
    <source>
        <dbReference type="ARBA" id="ARBA00047399"/>
    </source>
</evidence>
<evidence type="ECO:0000256" key="21">
    <source>
        <dbReference type="ARBA" id="ARBA00023242"/>
    </source>
</evidence>
<evidence type="ECO:0000256" key="16">
    <source>
        <dbReference type="ARBA" id="ARBA00022963"/>
    </source>
</evidence>
<evidence type="ECO:0000256" key="31">
    <source>
        <dbReference type="ARBA" id="ARBA00048025"/>
    </source>
</evidence>
<comment type="catalytic activity">
    <reaction evidence="26">
        <text>N,1-dihexadecanoyl-sn-glycero-3-phosphoethanolamine + H2O = N-hexadecanoylethanolamine + 1-hexadecanoyl-sn-glycero-3-phosphate + H(+)</text>
        <dbReference type="Rhea" id="RHEA:45592"/>
        <dbReference type="ChEBI" id="CHEBI:15377"/>
        <dbReference type="ChEBI" id="CHEBI:15378"/>
        <dbReference type="ChEBI" id="CHEBI:57518"/>
        <dbReference type="ChEBI" id="CHEBI:71464"/>
        <dbReference type="ChEBI" id="CHEBI:85335"/>
    </reaction>
    <physiologicalReaction direction="left-to-right" evidence="26">
        <dbReference type="Rhea" id="RHEA:45593"/>
    </physiologicalReaction>
</comment>
<comment type="catalytic activity">
    <reaction evidence="39">
        <text>N-octanoyl-1-hexadecanoyl-2-(9Z,12Z-octadecadienoyl)-sn-glycero-3-phosphoethanolamine + H2O = N-octanoyl ethanolamine + 1-hexadecanoyl-2-(9Z,12Z-octadecadienoyl)-sn-glycero-3-phosphate + H(+)</text>
        <dbReference type="Rhea" id="RHEA:45612"/>
        <dbReference type="ChEBI" id="CHEBI:15377"/>
        <dbReference type="ChEBI" id="CHEBI:15378"/>
        <dbReference type="ChEBI" id="CHEBI:72860"/>
        <dbReference type="ChEBI" id="CHEBI:85296"/>
        <dbReference type="ChEBI" id="CHEBI:85302"/>
    </reaction>
    <physiologicalReaction direction="left-to-right" evidence="39">
        <dbReference type="Rhea" id="RHEA:45613"/>
    </physiologicalReaction>
</comment>
<evidence type="ECO:0000256" key="2">
    <source>
        <dbReference type="ARBA" id="ARBA00004146"/>
    </source>
</evidence>
<evidence type="ECO:0000256" key="10">
    <source>
        <dbReference type="ARBA" id="ARBA00016017"/>
    </source>
</evidence>
<evidence type="ECO:0000256" key="33">
    <source>
        <dbReference type="ARBA" id="ARBA00048371"/>
    </source>
</evidence>
<sequence length="481" mass="55317">MQKFKFLSKEKKSNTNNNNNNNNLNNNSDLQDSLSVASERKLVSRNAVICSSGKDKYRYDSERADVPSRPVDAELETPVSPIILNHHDCINRPSTATSQRSLYECSTPETQFSNHLSPTTSKEHLNPQVVRRDTVVKRFEMQSSRFENGKFHNPWRDYKSPTFTNILKLGLSSDKSNVSPKQDLSLSLPLLVPNIKEKAQENTFRVTWIGHSTILAEMDNISVLTDPIFSERASPSQVFGPKRYRDPPCTIHDLPSNLDAVVISHSHYDHLDLNTVVHLNARYGNDLRWFIPLGLADWFNRVGCENVIELDWWEENCVPDKSDVSFVFTPCQHWSKRTLTDDNKSLWGSWVIKGPKFRFFFAGDTGYCDVFKKIGIVYGPFDVAAIPIGSYEPRWYMKHQHVNPEEAVQIHQDIRSKFSIAVHWGTFSMSNEYFLDPPVRLREALDKHKLDRHEFVTFMHGETRIVSDDGKVNTTTRTRIV</sequence>
<comment type="catalytic activity">
    <reaction evidence="37">
        <text>N-butanoyl-1-hexadecanoyl-2-(9Z,12Z-octadecadienoyl)-sn-glycero-3-phosphoethanolamine + H2O = N-butanoyl ethanolamine + 1-hexadecanoyl-2-(9Z,12Z-octadecadienoyl)-sn-glycero-3-phosphate + H(+)</text>
        <dbReference type="Rhea" id="RHEA:45620"/>
        <dbReference type="ChEBI" id="CHEBI:15377"/>
        <dbReference type="ChEBI" id="CHEBI:15378"/>
        <dbReference type="ChEBI" id="CHEBI:72860"/>
        <dbReference type="ChEBI" id="CHEBI:85298"/>
        <dbReference type="ChEBI" id="CHEBI:85304"/>
    </reaction>
    <physiologicalReaction direction="left-to-right" evidence="37">
        <dbReference type="Rhea" id="RHEA:45621"/>
    </physiologicalReaction>
</comment>
<evidence type="ECO:0000256" key="12">
    <source>
        <dbReference type="ARBA" id="ARBA00022723"/>
    </source>
</evidence>
<dbReference type="InterPro" id="IPR001279">
    <property type="entry name" value="Metallo-B-lactamas"/>
</dbReference>
<evidence type="ECO:0000256" key="23">
    <source>
        <dbReference type="ARBA" id="ARBA00045525"/>
    </source>
</evidence>
<dbReference type="GO" id="GO:0005635">
    <property type="term" value="C:nuclear envelope"/>
    <property type="evidence" value="ECO:0007669"/>
    <property type="project" value="UniProtKB-SubCell"/>
</dbReference>
<keyword evidence="16" id="KW-0442">Lipid degradation</keyword>
<keyword evidence="43" id="KW-1185">Reference proteome</keyword>
<comment type="subunit">
    <text evidence="8">Homodimer. Bile acids promote the assembly of inactive monomers into an active dimer and enable catalysis.</text>
</comment>
<dbReference type="Proteomes" id="UP001142055">
    <property type="component" value="Chromosome 1"/>
</dbReference>
<evidence type="ECO:0000256" key="11">
    <source>
        <dbReference type="ARBA" id="ARBA00022668"/>
    </source>
</evidence>
<dbReference type="InterPro" id="IPR036866">
    <property type="entry name" value="RibonucZ/Hydroxyglut_hydro"/>
</dbReference>
<keyword evidence="21" id="KW-0539">Nucleus</keyword>
<evidence type="ECO:0000256" key="24">
    <source>
        <dbReference type="ARBA" id="ARBA00047392"/>
    </source>
</evidence>
<reference evidence="42" key="1">
    <citation type="submission" date="2022-12" db="EMBL/GenBank/DDBJ databases">
        <title>Genome assemblies of Blomia tropicalis.</title>
        <authorList>
            <person name="Cui Y."/>
        </authorList>
    </citation>
    <scope>NUCLEOTIDE SEQUENCE</scope>
    <source>
        <tissue evidence="42">Adult mites</tissue>
    </source>
</reference>
<keyword evidence="19" id="KW-0443">Lipid metabolism</keyword>
<dbReference type="EC" id="3.1.4.54" evidence="9"/>
<comment type="catalytic activity">
    <reaction evidence="31">
        <text>N-(5Z,8Z,11Z,14Z-eicosatetraenoyl)-1,2-di-(9Z-octadecenoyl)-sn-glycero-3-phosphoethanolamine + H2O = N-(5Z,8Z,11Z,14Z-eicosatetraenoyl)-ethanolamine + 1,2-di-(9Z-octadecenoyl)-sn-glycero-3-phosphate + H(+)</text>
        <dbReference type="Rhea" id="RHEA:45528"/>
        <dbReference type="ChEBI" id="CHEBI:2700"/>
        <dbReference type="ChEBI" id="CHEBI:15377"/>
        <dbReference type="ChEBI" id="CHEBI:15378"/>
        <dbReference type="ChEBI" id="CHEBI:74546"/>
        <dbReference type="ChEBI" id="CHEBI:85277"/>
    </reaction>
    <physiologicalReaction direction="left-to-right" evidence="31">
        <dbReference type="Rhea" id="RHEA:45529"/>
    </physiologicalReaction>
</comment>
<comment type="catalytic activity">
    <reaction evidence="38">
        <text>1-O-(1Z-octadecenoyl)-2-(9Z-octadecenoyl)-sn-glycero-3-phospho-N-hexadecanoyl-ethanolamine + H2O = 1-O-(1Z-octadecenoyl)-2-(9Z-octadecenoyl)-sn-glycero-3-phosphate + N-hexadecanoylethanolamine + H(+)</text>
        <dbReference type="Rhea" id="RHEA:56464"/>
        <dbReference type="ChEBI" id="CHEBI:15377"/>
        <dbReference type="ChEBI" id="CHEBI:15378"/>
        <dbReference type="ChEBI" id="CHEBI:71464"/>
        <dbReference type="ChEBI" id="CHEBI:138663"/>
        <dbReference type="ChEBI" id="CHEBI:140452"/>
    </reaction>
    <physiologicalReaction direction="left-to-right" evidence="38">
        <dbReference type="Rhea" id="RHEA:56465"/>
    </physiologicalReaction>
</comment>
<protein>
    <recommendedName>
        <fullName evidence="10">N-acyl-phosphatidylethanolamine-hydrolyzing phospholipase D</fullName>
        <ecNumber evidence="9">3.1.4.54</ecNumber>
    </recommendedName>
</protein>
<keyword evidence="13" id="KW-0967">Endosome</keyword>
<comment type="catalytic activity">
    <reaction evidence="35">
        <text>N,1,2-tri-(9Z-octadecenoyl)-sn-glycero-3-phosphoethanolamine + H2O = N-(9Z-octadecenoyl) ethanolamine + 1,2-di-(9Z-octadecenoyl)-sn-glycero-3-phosphate + H(+)</text>
        <dbReference type="Rhea" id="RHEA:45532"/>
        <dbReference type="ChEBI" id="CHEBI:15377"/>
        <dbReference type="ChEBI" id="CHEBI:15378"/>
        <dbReference type="ChEBI" id="CHEBI:71466"/>
        <dbReference type="ChEBI" id="CHEBI:74546"/>
        <dbReference type="ChEBI" id="CHEBI:85291"/>
    </reaction>
    <physiologicalReaction direction="left-to-right" evidence="35">
        <dbReference type="Rhea" id="RHEA:45533"/>
    </physiologicalReaction>
</comment>
<evidence type="ECO:0000256" key="5">
    <source>
        <dbReference type="ARBA" id="ARBA00004481"/>
    </source>
</evidence>
<evidence type="ECO:0000256" key="18">
    <source>
        <dbReference type="ARBA" id="ARBA00023034"/>
    </source>
</evidence>
<evidence type="ECO:0000256" key="13">
    <source>
        <dbReference type="ARBA" id="ARBA00022753"/>
    </source>
</evidence>
<evidence type="ECO:0000256" key="15">
    <source>
        <dbReference type="ARBA" id="ARBA00022833"/>
    </source>
</evidence>
<keyword evidence="15" id="KW-0862">Zinc</keyword>
<organism evidence="42 43">
    <name type="scientific">Blomia tropicalis</name>
    <name type="common">Mite</name>
    <dbReference type="NCBI Taxonomy" id="40697"/>
    <lineage>
        <taxon>Eukaryota</taxon>
        <taxon>Metazoa</taxon>
        <taxon>Ecdysozoa</taxon>
        <taxon>Arthropoda</taxon>
        <taxon>Chelicerata</taxon>
        <taxon>Arachnida</taxon>
        <taxon>Acari</taxon>
        <taxon>Acariformes</taxon>
        <taxon>Sarcoptiformes</taxon>
        <taxon>Astigmata</taxon>
        <taxon>Glycyphagoidea</taxon>
        <taxon>Echimyopodidae</taxon>
        <taxon>Blomia</taxon>
    </lineage>
</organism>
<dbReference type="GO" id="GO:0009395">
    <property type="term" value="P:phospholipid catabolic process"/>
    <property type="evidence" value="ECO:0007669"/>
    <property type="project" value="UniProtKB-KW"/>
</dbReference>
<evidence type="ECO:0000256" key="36">
    <source>
        <dbReference type="ARBA" id="ARBA00048796"/>
    </source>
</evidence>
<evidence type="ECO:0000256" key="9">
    <source>
        <dbReference type="ARBA" id="ARBA00012279"/>
    </source>
</evidence>
<evidence type="ECO:0000256" key="27">
    <source>
        <dbReference type="ARBA" id="ARBA00047474"/>
    </source>
</evidence>
<comment type="subcellular location">
    <subcellularLocation>
        <location evidence="2">Early endosome membrane</location>
    </subcellularLocation>
    <subcellularLocation>
        <location evidence="5">Endosome membrane</location>
        <topology evidence="5">Peripheral membrane protein</topology>
    </subcellularLocation>
    <subcellularLocation>
        <location evidence="4">Golgi apparatus membrane</location>
        <topology evidence="4">Peripheral membrane protein</topology>
    </subcellularLocation>
    <subcellularLocation>
        <location evidence="3">Nucleus envelope</location>
    </subcellularLocation>
    <subcellularLocation>
        <location evidence="6">Nucleus</location>
        <location evidence="6">Nucleoplasm</location>
    </subcellularLocation>
</comment>
<keyword evidence="12" id="KW-0479">Metal-binding</keyword>
<dbReference type="SUPFAM" id="SSF56281">
    <property type="entry name" value="Metallo-hydrolase/oxidoreductase"/>
    <property type="match status" value="1"/>
</dbReference>
<dbReference type="GO" id="GO:0070291">
    <property type="term" value="P:N-acylethanolamine metabolic process"/>
    <property type="evidence" value="ECO:0007669"/>
    <property type="project" value="TreeGrafter"/>
</dbReference>
<dbReference type="GO" id="GO:0000139">
    <property type="term" value="C:Golgi membrane"/>
    <property type="evidence" value="ECO:0007669"/>
    <property type="project" value="UniProtKB-SubCell"/>
</dbReference>
<gene>
    <name evidence="42" type="ORF">RDWZM_002192</name>
</gene>
<comment type="similarity">
    <text evidence="7">Belongs to the NAPE-PLD family.</text>
</comment>
<comment type="catalytic activity">
    <reaction evidence="34">
        <text>N-hexanoyl-1-hexadecanoyl-2-(9Z,12Z-octadecadienoyl)-sn-glycero-3-phosphoethanolamine + H2O = N-hexanoyl ethanolamine + 1-hexadecanoyl-2-(9Z,12Z-octadecadienoyl)-sn-glycero-3-phosphate + H(+)</text>
        <dbReference type="Rhea" id="RHEA:45616"/>
        <dbReference type="ChEBI" id="CHEBI:15377"/>
        <dbReference type="ChEBI" id="CHEBI:15378"/>
        <dbReference type="ChEBI" id="CHEBI:72860"/>
        <dbReference type="ChEBI" id="CHEBI:85297"/>
        <dbReference type="ChEBI" id="CHEBI:85303"/>
    </reaction>
    <physiologicalReaction direction="left-to-right" evidence="34">
        <dbReference type="Rhea" id="RHEA:45617"/>
    </physiologicalReaction>
</comment>
<dbReference type="Pfam" id="PF12706">
    <property type="entry name" value="Lactamase_B_2"/>
    <property type="match status" value="1"/>
</dbReference>
<dbReference type="EMBL" id="JAPWDV010000001">
    <property type="protein sequence ID" value="KAJ6223647.1"/>
    <property type="molecule type" value="Genomic_DNA"/>
</dbReference>
<feature type="region of interest" description="Disordered" evidence="40">
    <location>
        <begin position="1"/>
        <end position="30"/>
    </location>
</feature>
<evidence type="ECO:0000256" key="14">
    <source>
        <dbReference type="ARBA" id="ARBA00022801"/>
    </source>
</evidence>
<dbReference type="FunFam" id="3.60.15.10:FF:000016">
    <property type="entry name" value="N-acyl-phosphatidylethanolamine-hydrolyzing phospholipase D, putative"/>
    <property type="match status" value="1"/>
</dbReference>
<dbReference type="OMA" id="QCSINDY"/>
<comment type="catalytic activity">
    <reaction evidence="30">
        <text>N-dodecanoyl-1,2-di-(9Z-octadecenoyl)-sn-glycero-3-phosphoethanolamine + H2O = N-dodecanoylethanolamine + 1,2-di-(9Z-octadecenoyl)-sn-glycero-3-phosphate + H(+)</text>
        <dbReference type="Rhea" id="RHEA:45556"/>
        <dbReference type="ChEBI" id="CHEBI:15377"/>
        <dbReference type="ChEBI" id="CHEBI:15378"/>
        <dbReference type="ChEBI" id="CHEBI:74546"/>
        <dbReference type="ChEBI" id="CHEBI:85263"/>
        <dbReference type="ChEBI" id="CHEBI:85294"/>
    </reaction>
    <physiologicalReaction direction="left-to-right" evidence="30">
        <dbReference type="Rhea" id="RHEA:45557"/>
    </physiologicalReaction>
</comment>
<evidence type="ECO:0000256" key="3">
    <source>
        <dbReference type="ARBA" id="ARBA00004259"/>
    </source>
</evidence>
<comment type="catalytic activity">
    <reaction evidence="32">
        <text>N,1-dihexadecanoyl-2-(9Z,12Z-octadecadienoyl)-sn-glycero-3-phosphoethanolamine + H2O = 1-hexadecanoyl-2-(9Z,12Z-octadecadienoyl)-sn-glycero-3-phosphate + N-hexadecanoylethanolamine + H(+)</text>
        <dbReference type="Rhea" id="RHEA:45596"/>
        <dbReference type="ChEBI" id="CHEBI:15377"/>
        <dbReference type="ChEBI" id="CHEBI:15378"/>
        <dbReference type="ChEBI" id="CHEBI:71464"/>
        <dbReference type="ChEBI" id="CHEBI:72860"/>
        <dbReference type="ChEBI" id="CHEBI:85334"/>
    </reaction>
    <physiologicalReaction direction="left-to-right" evidence="32">
        <dbReference type="Rhea" id="RHEA:45597"/>
    </physiologicalReaction>
</comment>
<dbReference type="GO" id="GO:0031123">
    <property type="term" value="P:RNA 3'-end processing"/>
    <property type="evidence" value="ECO:0007669"/>
    <property type="project" value="UniProtKB-ARBA"/>
</dbReference>
<evidence type="ECO:0000256" key="8">
    <source>
        <dbReference type="ARBA" id="ARBA00011543"/>
    </source>
</evidence>
<evidence type="ECO:0000256" key="30">
    <source>
        <dbReference type="ARBA" id="ARBA00047926"/>
    </source>
</evidence>
<keyword evidence="18" id="KW-0333">Golgi apparatus</keyword>
<evidence type="ECO:0000256" key="6">
    <source>
        <dbReference type="ARBA" id="ARBA00004642"/>
    </source>
</evidence>
<comment type="catalytic activity">
    <reaction evidence="28">
        <text>N,1-diacyl-sn-glycero-3-phosphoethanolamine + H2O = an N-acylethanolamine + a 1-acyl-sn-glycero-3-phosphate + H(+)</text>
        <dbReference type="Rhea" id="RHEA:53164"/>
        <dbReference type="ChEBI" id="CHEBI:15377"/>
        <dbReference type="ChEBI" id="CHEBI:15378"/>
        <dbReference type="ChEBI" id="CHEBI:52640"/>
        <dbReference type="ChEBI" id="CHEBI:57970"/>
        <dbReference type="ChEBI" id="CHEBI:85216"/>
    </reaction>
    <physiologicalReaction direction="left-to-right" evidence="28">
        <dbReference type="Rhea" id="RHEA:53165"/>
    </physiologicalReaction>
</comment>
<evidence type="ECO:0000256" key="34">
    <source>
        <dbReference type="ARBA" id="ARBA00048593"/>
    </source>
</evidence>
<dbReference type="GO" id="GO:0005654">
    <property type="term" value="C:nucleoplasm"/>
    <property type="evidence" value="ECO:0007669"/>
    <property type="project" value="UniProtKB-SubCell"/>
</dbReference>
<comment type="catalytic activity">
    <reaction evidence="29">
        <text>N-tetradecanoyl-1,2-di-(9Z-octadecenoyl)-sn-glycero-3-phosphoethanolamine + H2O = N-tetradecanoylethanolamine + 1,2-di-(9Z-octadecenoyl)-sn-glycero-3-phosphate + H(+)</text>
        <dbReference type="Rhea" id="RHEA:45552"/>
        <dbReference type="ChEBI" id="CHEBI:15377"/>
        <dbReference type="ChEBI" id="CHEBI:15378"/>
        <dbReference type="ChEBI" id="CHEBI:74546"/>
        <dbReference type="ChEBI" id="CHEBI:85262"/>
        <dbReference type="ChEBI" id="CHEBI:85293"/>
    </reaction>
    <physiologicalReaction direction="left-to-right" evidence="29">
        <dbReference type="Rhea" id="RHEA:45553"/>
    </physiologicalReaction>
</comment>
<comment type="catalytic activity">
    <reaction evidence="33">
        <text>N-decanoyl-1-hexadecanoyl-2-(9Z,12Z-octadecadienoyl)-sn-glycero-3-phosphoethanolamine + H2O = N-decanoyl ethanolamine + 1-hexadecanoyl-2-(9Z,12Z-octadecadienoyl)-sn-glycero-3-phosphate + H(+)</text>
        <dbReference type="Rhea" id="RHEA:45608"/>
        <dbReference type="ChEBI" id="CHEBI:15377"/>
        <dbReference type="ChEBI" id="CHEBI:15378"/>
        <dbReference type="ChEBI" id="CHEBI:72860"/>
        <dbReference type="ChEBI" id="CHEBI:85295"/>
        <dbReference type="ChEBI" id="CHEBI:85301"/>
    </reaction>
    <physiologicalReaction direction="left-to-right" evidence="33">
        <dbReference type="Rhea" id="RHEA:45609"/>
    </physiologicalReaction>
</comment>
<evidence type="ECO:0000256" key="22">
    <source>
        <dbReference type="ARBA" id="ARBA00023264"/>
    </source>
</evidence>
<dbReference type="PANTHER" id="PTHR15032:SF4">
    <property type="entry name" value="N-ACYL-PHOSPHATIDYLETHANOLAMINE-HYDROLYZING PHOSPHOLIPASE D"/>
    <property type="match status" value="1"/>
</dbReference>
<feature type="compositionally biased region" description="Low complexity" evidence="40">
    <location>
        <begin position="14"/>
        <end position="27"/>
    </location>
</feature>
<name>A0A9Q0MFN4_BLOTA</name>
<evidence type="ECO:0000256" key="32">
    <source>
        <dbReference type="ARBA" id="ARBA00048295"/>
    </source>
</evidence>
<evidence type="ECO:0000313" key="43">
    <source>
        <dbReference type="Proteomes" id="UP001142055"/>
    </source>
</evidence>
<evidence type="ECO:0000256" key="4">
    <source>
        <dbReference type="ARBA" id="ARBA00004395"/>
    </source>
</evidence>
<keyword evidence="20" id="KW-0472">Membrane</keyword>
<proteinExistence type="inferred from homology"/>
<dbReference type="GO" id="GO:0070290">
    <property type="term" value="F:N-acylphosphatidylethanolamine-specific phospholipase D activity"/>
    <property type="evidence" value="ECO:0007669"/>
    <property type="project" value="UniProtKB-EC"/>
</dbReference>
<comment type="cofactor">
    <cofactor evidence="1">
        <name>Zn(2+)</name>
        <dbReference type="ChEBI" id="CHEBI:29105"/>
    </cofactor>
</comment>
<comment type="caution">
    <text evidence="42">The sequence shown here is derived from an EMBL/GenBank/DDBJ whole genome shotgun (WGS) entry which is preliminary data.</text>
</comment>
<evidence type="ECO:0000256" key="29">
    <source>
        <dbReference type="ARBA" id="ARBA00047759"/>
    </source>
</evidence>
<evidence type="ECO:0000256" key="37">
    <source>
        <dbReference type="ARBA" id="ARBA00048938"/>
    </source>
</evidence>
<keyword evidence="11" id="KW-0595">Phospholipid degradation</keyword>
<dbReference type="AlphaFoldDB" id="A0A9Q0MFN4"/>
<evidence type="ECO:0000256" key="19">
    <source>
        <dbReference type="ARBA" id="ARBA00023098"/>
    </source>
</evidence>
<dbReference type="Gene3D" id="3.60.15.10">
    <property type="entry name" value="Ribonuclease Z/Hydroxyacylglutathione hydrolase-like"/>
    <property type="match status" value="1"/>
</dbReference>
<dbReference type="GO" id="GO:0046872">
    <property type="term" value="F:metal ion binding"/>
    <property type="evidence" value="ECO:0007669"/>
    <property type="project" value="UniProtKB-KW"/>
</dbReference>
<keyword evidence="22" id="KW-1208">Phospholipid metabolism</keyword>
<dbReference type="PANTHER" id="PTHR15032">
    <property type="entry name" value="N-ACYL-PHOSPHATIDYLETHANOLAMINE-HYDROLYZING PHOSPHOLIPASE D"/>
    <property type="match status" value="1"/>
</dbReference>
<evidence type="ECO:0000313" key="42">
    <source>
        <dbReference type="EMBL" id="KAJ6223647.1"/>
    </source>
</evidence>
<evidence type="ECO:0000256" key="26">
    <source>
        <dbReference type="ARBA" id="ARBA00047456"/>
    </source>
</evidence>
<comment type="catalytic activity">
    <reaction evidence="36">
        <text>N-(5Z,8Z,11Z,14Z-eicosatetraenoyl)-1,2-diacyl-sn-glycero-3-phosphoethanolamine + H2O = N-(5Z,8Z,11Z,14Z-eicosatetraenoyl)-ethanolamine + a 1,2-diacyl-sn-glycero-3-phosphate + H(+)</text>
        <dbReference type="Rhea" id="RHEA:56548"/>
        <dbReference type="ChEBI" id="CHEBI:2700"/>
        <dbReference type="ChEBI" id="CHEBI:15377"/>
        <dbReference type="ChEBI" id="CHEBI:15378"/>
        <dbReference type="ChEBI" id="CHEBI:58608"/>
        <dbReference type="ChEBI" id="CHEBI:140532"/>
    </reaction>
    <physiologicalReaction direction="left-to-right" evidence="36">
        <dbReference type="Rhea" id="RHEA:56549"/>
    </physiologicalReaction>
</comment>
<evidence type="ECO:0000256" key="40">
    <source>
        <dbReference type="SAM" id="MobiDB-lite"/>
    </source>
</evidence>
<accession>A0A9Q0MFN4</accession>
<evidence type="ECO:0000256" key="17">
    <source>
        <dbReference type="ARBA" id="ARBA00022990"/>
    </source>
</evidence>
<comment type="catalytic activity">
    <reaction evidence="24">
        <text>N-(5Z,8Z,11Z,14Z-eicosatetraenoyl)-1-(9Z-octadecenoyl)-sn-glycero-3-phosphoethanolamine + H2O = N-(5Z,8Z,11Z,14Z-eicosatetraenoyl)-ethanolamine + 1-(9Z-octadecenoyl)-sn-glycero-3-phosphate + H(+)</text>
        <dbReference type="Rhea" id="RHEA:45544"/>
        <dbReference type="ChEBI" id="CHEBI:2700"/>
        <dbReference type="ChEBI" id="CHEBI:15377"/>
        <dbReference type="ChEBI" id="CHEBI:15378"/>
        <dbReference type="ChEBI" id="CHEBI:74544"/>
        <dbReference type="ChEBI" id="CHEBI:85223"/>
    </reaction>
    <physiologicalReaction direction="left-to-right" evidence="24">
        <dbReference type="Rhea" id="RHEA:45545"/>
    </physiologicalReaction>
</comment>
<keyword evidence="14" id="KW-0378">Hydrolase</keyword>
<comment type="catalytic activity">
    <reaction evidence="25">
        <text>N-octadecanoyl-1,2-di-(9Z-octadecenoyl)-sn-glycero-3-phosphoethanolamine + H2O = N-octadecanoyl ethanolamine + 1,2-di-(9Z-octadecenoyl)-sn-glycero-3-phosphate + H(+)</text>
        <dbReference type="Rhea" id="RHEA:45536"/>
        <dbReference type="ChEBI" id="CHEBI:15377"/>
        <dbReference type="ChEBI" id="CHEBI:15378"/>
        <dbReference type="ChEBI" id="CHEBI:74546"/>
        <dbReference type="ChEBI" id="CHEBI:85292"/>
        <dbReference type="ChEBI" id="CHEBI:85299"/>
    </reaction>
    <physiologicalReaction direction="left-to-right" evidence="25">
        <dbReference type="Rhea" id="RHEA:45537"/>
    </physiologicalReaction>
</comment>
<evidence type="ECO:0000259" key="41">
    <source>
        <dbReference type="Pfam" id="PF12706"/>
    </source>
</evidence>
<feature type="domain" description="Metallo-beta-lactamase" evidence="41">
    <location>
        <begin position="223"/>
        <end position="424"/>
    </location>
</feature>
<evidence type="ECO:0000256" key="1">
    <source>
        <dbReference type="ARBA" id="ARBA00001947"/>
    </source>
</evidence>
<evidence type="ECO:0000256" key="7">
    <source>
        <dbReference type="ARBA" id="ARBA00010127"/>
    </source>
</evidence>
<comment type="catalytic activity">
    <reaction evidence="27">
        <text>N-hexadecanoyl-1,2-di-(9Z-octadecenoyl)-sn-glycero-3-phosphoethanolamine + H2O = N-hexadecanoylethanolamine + 1,2-di-(9Z-octadecenoyl)-sn-glycero-3-phosphate + H(+)</text>
        <dbReference type="Rhea" id="RHEA:45540"/>
        <dbReference type="ChEBI" id="CHEBI:15377"/>
        <dbReference type="ChEBI" id="CHEBI:15378"/>
        <dbReference type="ChEBI" id="CHEBI:71464"/>
        <dbReference type="ChEBI" id="CHEBI:74546"/>
        <dbReference type="ChEBI" id="CHEBI:78097"/>
    </reaction>
    <physiologicalReaction direction="left-to-right" evidence="27">
        <dbReference type="Rhea" id="RHEA:45541"/>
    </physiologicalReaction>
</comment>
<evidence type="ECO:0000256" key="20">
    <source>
        <dbReference type="ARBA" id="ARBA00023136"/>
    </source>
</evidence>
<evidence type="ECO:0000256" key="35">
    <source>
        <dbReference type="ARBA" id="ARBA00048630"/>
    </source>
</evidence>
<dbReference type="GO" id="GO:0031901">
    <property type="term" value="C:early endosome membrane"/>
    <property type="evidence" value="ECO:0007669"/>
    <property type="project" value="UniProtKB-SubCell"/>
</dbReference>